<gene>
    <name evidence="3" type="primary">Contig11492.g582</name>
    <name evidence="3" type="ORF">STYLEM_4886</name>
</gene>
<feature type="compositionally biased region" description="Basic and acidic residues" evidence="1">
    <location>
        <begin position="71"/>
        <end position="82"/>
    </location>
</feature>
<feature type="domain" description="LITAF" evidence="2">
    <location>
        <begin position="181"/>
        <end position="266"/>
    </location>
</feature>
<proteinExistence type="predicted"/>
<dbReference type="PROSITE" id="PS51837">
    <property type="entry name" value="LITAF"/>
    <property type="match status" value="1"/>
</dbReference>
<dbReference type="SMART" id="SM00714">
    <property type="entry name" value="LITAF"/>
    <property type="match status" value="1"/>
</dbReference>
<organism evidence="3 4">
    <name type="scientific">Stylonychia lemnae</name>
    <name type="common">Ciliate</name>
    <dbReference type="NCBI Taxonomy" id="5949"/>
    <lineage>
        <taxon>Eukaryota</taxon>
        <taxon>Sar</taxon>
        <taxon>Alveolata</taxon>
        <taxon>Ciliophora</taxon>
        <taxon>Intramacronucleata</taxon>
        <taxon>Spirotrichea</taxon>
        <taxon>Stichotrichia</taxon>
        <taxon>Sporadotrichida</taxon>
        <taxon>Oxytrichidae</taxon>
        <taxon>Stylonychinae</taxon>
        <taxon>Stylonychia</taxon>
    </lineage>
</organism>
<protein>
    <recommendedName>
        <fullName evidence="2">LITAF domain-containing protein</fullName>
    </recommendedName>
</protein>
<evidence type="ECO:0000259" key="2">
    <source>
        <dbReference type="PROSITE" id="PS51837"/>
    </source>
</evidence>
<feature type="compositionally biased region" description="Basic and acidic residues" evidence="1">
    <location>
        <begin position="1"/>
        <end position="15"/>
    </location>
</feature>
<dbReference type="Proteomes" id="UP000039865">
    <property type="component" value="Unassembled WGS sequence"/>
</dbReference>
<dbReference type="OrthoDB" id="282215at2759"/>
<evidence type="ECO:0000313" key="4">
    <source>
        <dbReference type="Proteomes" id="UP000039865"/>
    </source>
</evidence>
<accession>A0A078A104</accession>
<evidence type="ECO:0000313" key="3">
    <source>
        <dbReference type="EMBL" id="CDW75891.1"/>
    </source>
</evidence>
<evidence type="ECO:0000256" key="1">
    <source>
        <dbReference type="SAM" id="MobiDB-lite"/>
    </source>
</evidence>
<feature type="compositionally biased region" description="Basic and acidic residues" evidence="1">
    <location>
        <begin position="90"/>
        <end position="101"/>
    </location>
</feature>
<dbReference type="EMBL" id="CCKQ01004729">
    <property type="protein sequence ID" value="CDW75891.1"/>
    <property type="molecule type" value="Genomic_DNA"/>
</dbReference>
<feature type="compositionally biased region" description="Basic and acidic residues" evidence="1">
    <location>
        <begin position="34"/>
        <end position="48"/>
    </location>
</feature>
<dbReference type="InParanoid" id="A0A078A104"/>
<feature type="region of interest" description="Disordered" evidence="1">
    <location>
        <begin position="1"/>
        <end position="108"/>
    </location>
</feature>
<name>A0A078A104_STYLE</name>
<dbReference type="AlphaFoldDB" id="A0A078A104"/>
<sequence>MEEHNKDSNSKKVDTENDLIEPIQNRSSILDANESEHIDDLNQADDKQGLLIDQEEEKVMNGEKSPNNSTAKKEQKSPKDKQTATPNDYKLTDEKSFNGDKKHQHSNNFENNDIEIEEEKKQQDQQINTTHNILNKHKQIMIGNSQPVKALFENPYGQSPDQAQQKKNMGKFTEFLIAEKQRKFVRLPRVYGKRKSMQFKCPNCKTDKEQKTKLKYECTGNQWCACIVFCFFALYPLCCVPFCIKRCYNIKHLCPQCMYQVGESGI</sequence>
<dbReference type="InterPro" id="IPR006629">
    <property type="entry name" value="LITAF"/>
</dbReference>
<keyword evidence="4" id="KW-1185">Reference proteome</keyword>
<reference evidence="3 4" key="1">
    <citation type="submission" date="2014-06" db="EMBL/GenBank/DDBJ databases">
        <authorList>
            <person name="Swart Estienne"/>
        </authorList>
    </citation>
    <scope>NUCLEOTIDE SEQUENCE [LARGE SCALE GENOMIC DNA]</scope>
    <source>
        <strain evidence="3 4">130c</strain>
    </source>
</reference>
<dbReference type="Pfam" id="PF10601">
    <property type="entry name" value="zf-LITAF-like"/>
    <property type="match status" value="1"/>
</dbReference>